<dbReference type="GO" id="GO:0003700">
    <property type="term" value="F:DNA-binding transcription factor activity"/>
    <property type="evidence" value="ECO:0007669"/>
    <property type="project" value="TreeGrafter"/>
</dbReference>
<gene>
    <name evidence="6" type="ORF">Acy02nite_72080</name>
</gene>
<dbReference type="Proteomes" id="UP000619479">
    <property type="component" value="Unassembled WGS sequence"/>
</dbReference>
<dbReference type="Gene3D" id="1.10.357.10">
    <property type="entry name" value="Tetracycline Repressor, domain 2"/>
    <property type="match status" value="1"/>
</dbReference>
<comment type="caution">
    <text evidence="6">The sequence shown here is derived from an EMBL/GenBank/DDBJ whole genome shotgun (WGS) entry which is preliminary data.</text>
</comment>
<dbReference type="Pfam" id="PF00440">
    <property type="entry name" value="TetR_N"/>
    <property type="match status" value="1"/>
</dbReference>
<keyword evidence="3" id="KW-0804">Transcription</keyword>
<sequence length="200" mass="21404">MGHPVILVTMTTAPLRKDAARNWRRIVEIGRQHVDDGMPIQLNDVARAAAVGVATVYRHFPTPEALLETVATPGLEALVAHAEQALAGNDPWAALRDFLLTVVDAQITDPALPPVFAAPVNALPHTAELKQRLVELSGRLLDRAHGAGVADPEVTKADMLPLMCGVIFAATVHQDAAAARASTARRYLTVLLEGLRKTPD</sequence>
<feature type="domain" description="Transcriptional regulator SbtR-like C-terminal" evidence="5">
    <location>
        <begin position="90"/>
        <end position="196"/>
    </location>
</feature>
<dbReference type="EMBL" id="BOMH01000059">
    <property type="protein sequence ID" value="GID69327.1"/>
    <property type="molecule type" value="Genomic_DNA"/>
</dbReference>
<evidence type="ECO:0000256" key="1">
    <source>
        <dbReference type="ARBA" id="ARBA00023015"/>
    </source>
</evidence>
<dbReference type="GO" id="GO:0000976">
    <property type="term" value="F:transcription cis-regulatory region binding"/>
    <property type="evidence" value="ECO:0007669"/>
    <property type="project" value="TreeGrafter"/>
</dbReference>
<dbReference type="PANTHER" id="PTHR30055:SF234">
    <property type="entry name" value="HTH-TYPE TRANSCRIPTIONAL REGULATOR BETI"/>
    <property type="match status" value="1"/>
</dbReference>
<organism evidence="6 7">
    <name type="scientific">Actinoplanes cyaneus</name>
    <dbReference type="NCBI Taxonomy" id="52696"/>
    <lineage>
        <taxon>Bacteria</taxon>
        <taxon>Bacillati</taxon>
        <taxon>Actinomycetota</taxon>
        <taxon>Actinomycetes</taxon>
        <taxon>Micromonosporales</taxon>
        <taxon>Micromonosporaceae</taxon>
        <taxon>Actinoplanes</taxon>
    </lineage>
</organism>
<proteinExistence type="predicted"/>
<evidence type="ECO:0000313" key="7">
    <source>
        <dbReference type="Proteomes" id="UP000619479"/>
    </source>
</evidence>
<dbReference type="SUPFAM" id="SSF48498">
    <property type="entry name" value="Tetracyclin repressor-like, C-terminal domain"/>
    <property type="match status" value="1"/>
</dbReference>
<reference evidence="6" key="1">
    <citation type="submission" date="2021-01" db="EMBL/GenBank/DDBJ databases">
        <title>Whole genome shotgun sequence of Actinoplanes cyaneus NBRC 14990.</title>
        <authorList>
            <person name="Komaki H."/>
            <person name="Tamura T."/>
        </authorList>
    </citation>
    <scope>NUCLEOTIDE SEQUENCE</scope>
    <source>
        <strain evidence="6">NBRC 14990</strain>
    </source>
</reference>
<evidence type="ECO:0000259" key="5">
    <source>
        <dbReference type="Pfam" id="PF21597"/>
    </source>
</evidence>
<evidence type="ECO:0000256" key="2">
    <source>
        <dbReference type="ARBA" id="ARBA00023125"/>
    </source>
</evidence>
<dbReference type="InterPro" id="IPR001647">
    <property type="entry name" value="HTH_TetR"/>
</dbReference>
<dbReference type="AlphaFoldDB" id="A0A919IQ75"/>
<keyword evidence="7" id="KW-1185">Reference proteome</keyword>
<dbReference type="InterPro" id="IPR049445">
    <property type="entry name" value="TetR_SbtR-like_C"/>
</dbReference>
<feature type="domain" description="HTH tetR-type" evidence="4">
    <location>
        <begin position="41"/>
        <end position="68"/>
    </location>
</feature>
<name>A0A919IQ75_9ACTN</name>
<keyword evidence="1" id="KW-0805">Transcription regulation</keyword>
<protein>
    <submittedName>
        <fullName evidence="6">TetR family transcriptional regulator</fullName>
    </submittedName>
</protein>
<dbReference type="InterPro" id="IPR036271">
    <property type="entry name" value="Tet_transcr_reg_TetR-rel_C_sf"/>
</dbReference>
<dbReference type="SUPFAM" id="SSF46689">
    <property type="entry name" value="Homeodomain-like"/>
    <property type="match status" value="1"/>
</dbReference>
<dbReference type="PANTHER" id="PTHR30055">
    <property type="entry name" value="HTH-TYPE TRANSCRIPTIONAL REGULATOR RUTR"/>
    <property type="match status" value="1"/>
</dbReference>
<keyword evidence="2" id="KW-0238">DNA-binding</keyword>
<dbReference type="Pfam" id="PF21597">
    <property type="entry name" value="TetR_C_43"/>
    <property type="match status" value="1"/>
</dbReference>
<dbReference type="InterPro" id="IPR050109">
    <property type="entry name" value="HTH-type_TetR-like_transc_reg"/>
</dbReference>
<dbReference type="InterPro" id="IPR009057">
    <property type="entry name" value="Homeodomain-like_sf"/>
</dbReference>
<accession>A0A919IQ75</accession>
<evidence type="ECO:0000313" key="6">
    <source>
        <dbReference type="EMBL" id="GID69327.1"/>
    </source>
</evidence>
<evidence type="ECO:0000256" key="3">
    <source>
        <dbReference type="ARBA" id="ARBA00023163"/>
    </source>
</evidence>
<evidence type="ECO:0000259" key="4">
    <source>
        <dbReference type="Pfam" id="PF00440"/>
    </source>
</evidence>